<accession>A0ABR2JQ87</accession>
<evidence type="ECO:0000313" key="4">
    <source>
        <dbReference type="Proteomes" id="UP001470230"/>
    </source>
</evidence>
<organism evidence="3 4">
    <name type="scientific">Tritrichomonas musculus</name>
    <dbReference type="NCBI Taxonomy" id="1915356"/>
    <lineage>
        <taxon>Eukaryota</taxon>
        <taxon>Metamonada</taxon>
        <taxon>Parabasalia</taxon>
        <taxon>Tritrichomonadida</taxon>
        <taxon>Tritrichomonadidae</taxon>
        <taxon>Tritrichomonas</taxon>
    </lineage>
</organism>
<feature type="domain" description="MurNAc-LAA" evidence="2">
    <location>
        <begin position="5"/>
        <end position="217"/>
    </location>
</feature>
<gene>
    <name evidence="3" type="ORF">M9Y10_003778</name>
</gene>
<comment type="caution">
    <text evidence="3">The sequence shown here is derived from an EMBL/GenBank/DDBJ whole genome shotgun (WGS) entry which is preliminary data.</text>
</comment>
<name>A0ABR2JQ87_9EUKA</name>
<evidence type="ECO:0000256" key="1">
    <source>
        <dbReference type="ARBA" id="ARBA00022801"/>
    </source>
</evidence>
<protein>
    <recommendedName>
        <fullName evidence="2">MurNAc-LAA domain-containing protein</fullName>
    </recommendedName>
</protein>
<dbReference type="SUPFAM" id="SSF53187">
    <property type="entry name" value="Zn-dependent exopeptidases"/>
    <property type="match status" value="1"/>
</dbReference>
<dbReference type="PANTHER" id="PTHR30404">
    <property type="entry name" value="N-ACETYLMURAMOYL-L-ALANINE AMIDASE"/>
    <property type="match status" value="1"/>
</dbReference>
<keyword evidence="1" id="KW-0378">Hydrolase</keyword>
<dbReference type="EMBL" id="JAPFFF010000010">
    <property type="protein sequence ID" value="KAK8881051.1"/>
    <property type="molecule type" value="Genomic_DNA"/>
</dbReference>
<dbReference type="Pfam" id="PF01520">
    <property type="entry name" value="Amidase_3"/>
    <property type="match status" value="1"/>
</dbReference>
<sequence length="233" mass="26059">MTIVICIDAGHGGDFNGESHVYEGVSVYEKKYNAELANLIEEELRKYQNVEIVQTRREDANIGLKERTKYAVDHHADYLISIHNNSLDDPELTGSMVLVPSTHYQPENSRVPDIYEACNKMGLAIISKLQKLGIPMEKKSNHGLVRRVGQKSDKNLACYDDGSAADIFPTMRLGIEAGIPTIVLKHAYLSNEDDYKKYLLSWPSLTGIAKADAEGIAEALYLELKNKNPYNTD</sequence>
<dbReference type="InterPro" id="IPR002508">
    <property type="entry name" value="MurNAc-LAA_cat"/>
</dbReference>
<dbReference type="InterPro" id="IPR050695">
    <property type="entry name" value="N-acetylmuramoyl_amidase_3"/>
</dbReference>
<dbReference type="Gene3D" id="3.40.630.40">
    <property type="entry name" value="Zn-dependent exopeptidases"/>
    <property type="match status" value="1"/>
</dbReference>
<evidence type="ECO:0000259" key="2">
    <source>
        <dbReference type="Pfam" id="PF01520"/>
    </source>
</evidence>
<proteinExistence type="predicted"/>
<dbReference type="Proteomes" id="UP001470230">
    <property type="component" value="Unassembled WGS sequence"/>
</dbReference>
<dbReference type="PANTHER" id="PTHR30404:SF0">
    <property type="entry name" value="N-ACETYLMURAMOYL-L-ALANINE AMIDASE AMIC"/>
    <property type="match status" value="1"/>
</dbReference>
<reference evidence="3 4" key="1">
    <citation type="submission" date="2024-04" db="EMBL/GenBank/DDBJ databases">
        <title>Tritrichomonas musculus Genome.</title>
        <authorList>
            <person name="Alves-Ferreira E."/>
            <person name="Grigg M."/>
            <person name="Lorenzi H."/>
            <person name="Galac M."/>
        </authorList>
    </citation>
    <scope>NUCLEOTIDE SEQUENCE [LARGE SCALE GENOMIC DNA]</scope>
    <source>
        <strain evidence="3 4">EAF2021</strain>
    </source>
</reference>
<evidence type="ECO:0000313" key="3">
    <source>
        <dbReference type="EMBL" id="KAK8881051.1"/>
    </source>
</evidence>
<dbReference type="CDD" id="cd02696">
    <property type="entry name" value="MurNAc-LAA"/>
    <property type="match status" value="1"/>
</dbReference>
<keyword evidence="4" id="KW-1185">Reference proteome</keyword>